<feature type="compositionally biased region" description="Polar residues" evidence="1">
    <location>
        <begin position="109"/>
        <end position="119"/>
    </location>
</feature>
<comment type="caution">
    <text evidence="2">The sequence shown here is derived from an EMBL/GenBank/DDBJ whole genome shotgun (WGS) entry which is preliminary data.</text>
</comment>
<proteinExistence type="predicted"/>
<protein>
    <submittedName>
        <fullName evidence="2">Uncharacterized protein</fullName>
    </submittedName>
</protein>
<evidence type="ECO:0000256" key="1">
    <source>
        <dbReference type="SAM" id="MobiDB-lite"/>
    </source>
</evidence>
<evidence type="ECO:0000313" key="2">
    <source>
        <dbReference type="EMBL" id="GEU67898.1"/>
    </source>
</evidence>
<sequence>MQSSSVVNEVPSQITNILSQCGDTSQVRIQEQGQGSSVINELPSQATKFDELKIMMPCAVDSRAGPNGVQNGKDEVETKVRVVEESDEAVEVAKEDDVAVEVAHDENDGSSSYKSNGSR</sequence>
<name>A0A6L2M1M3_TANCI</name>
<dbReference type="EMBL" id="BKCJ010005651">
    <property type="protein sequence ID" value="GEU67898.1"/>
    <property type="molecule type" value="Genomic_DNA"/>
</dbReference>
<accession>A0A6L2M1M3</accession>
<dbReference type="AlphaFoldDB" id="A0A6L2M1M3"/>
<feature type="compositionally biased region" description="Basic and acidic residues" evidence="1">
    <location>
        <begin position="91"/>
        <end position="107"/>
    </location>
</feature>
<organism evidence="2">
    <name type="scientific">Tanacetum cinerariifolium</name>
    <name type="common">Dalmatian daisy</name>
    <name type="synonym">Chrysanthemum cinerariifolium</name>
    <dbReference type="NCBI Taxonomy" id="118510"/>
    <lineage>
        <taxon>Eukaryota</taxon>
        <taxon>Viridiplantae</taxon>
        <taxon>Streptophyta</taxon>
        <taxon>Embryophyta</taxon>
        <taxon>Tracheophyta</taxon>
        <taxon>Spermatophyta</taxon>
        <taxon>Magnoliopsida</taxon>
        <taxon>eudicotyledons</taxon>
        <taxon>Gunneridae</taxon>
        <taxon>Pentapetalae</taxon>
        <taxon>asterids</taxon>
        <taxon>campanulids</taxon>
        <taxon>Asterales</taxon>
        <taxon>Asteraceae</taxon>
        <taxon>Asteroideae</taxon>
        <taxon>Anthemideae</taxon>
        <taxon>Anthemidinae</taxon>
        <taxon>Tanacetum</taxon>
    </lineage>
</organism>
<gene>
    <name evidence="2" type="ORF">Tci_039876</name>
</gene>
<feature type="region of interest" description="Disordered" evidence="1">
    <location>
        <begin position="87"/>
        <end position="119"/>
    </location>
</feature>
<reference evidence="2" key="1">
    <citation type="journal article" date="2019" name="Sci. Rep.">
        <title>Draft genome of Tanacetum cinerariifolium, the natural source of mosquito coil.</title>
        <authorList>
            <person name="Yamashiro T."/>
            <person name="Shiraishi A."/>
            <person name="Satake H."/>
            <person name="Nakayama K."/>
        </authorList>
    </citation>
    <scope>NUCLEOTIDE SEQUENCE</scope>
</reference>